<keyword evidence="1" id="KW-0175">Coiled coil</keyword>
<organism evidence="3 4">
    <name type="scientific">Dibothriocephalus latus</name>
    <name type="common">Fish tapeworm</name>
    <name type="synonym">Diphyllobothrium latum</name>
    <dbReference type="NCBI Taxonomy" id="60516"/>
    <lineage>
        <taxon>Eukaryota</taxon>
        <taxon>Metazoa</taxon>
        <taxon>Spiralia</taxon>
        <taxon>Lophotrochozoa</taxon>
        <taxon>Platyhelminthes</taxon>
        <taxon>Cestoda</taxon>
        <taxon>Eucestoda</taxon>
        <taxon>Diphyllobothriidea</taxon>
        <taxon>Diphyllobothriidae</taxon>
        <taxon>Dibothriocephalus</taxon>
    </lineage>
</organism>
<gene>
    <name evidence="3" type="ORF">DILT_LOCUS3738</name>
</gene>
<feature type="coiled-coil region" evidence="1">
    <location>
        <begin position="6"/>
        <end position="33"/>
    </location>
</feature>
<dbReference type="AlphaFoldDB" id="A0A3P6TBZ1"/>
<proteinExistence type="predicted"/>
<dbReference type="EMBL" id="UYRU01044173">
    <property type="protein sequence ID" value="VDK85656.1"/>
    <property type="molecule type" value="Genomic_DNA"/>
</dbReference>
<feature type="region of interest" description="Disordered" evidence="2">
    <location>
        <begin position="92"/>
        <end position="113"/>
    </location>
</feature>
<protein>
    <submittedName>
        <fullName evidence="3">Uncharacterized protein</fullName>
    </submittedName>
</protein>
<sequence>MEDMTVIQVNDRIRCVKEQLEKVKNDLAATKRLQTAYQQNSSLGNLEEADAGVAKLERQLFSVSDLLSKLEKHFESLGGAHALAHAQSSLEATNPYTNSNPVSSDPQQDPNRRTRLDASFCNLQLGQADYCLIYFRLLESKGLLSLLLIIKPAFTISTPSSSFNDSDSDLSNSAPTAPSNDAETASKSAYVGVATAKYDYEGSSSLLSLLNSFAYVFFK</sequence>
<evidence type="ECO:0000256" key="1">
    <source>
        <dbReference type="SAM" id="Coils"/>
    </source>
</evidence>
<dbReference type="Gene3D" id="6.10.140.470">
    <property type="match status" value="1"/>
</dbReference>
<feature type="region of interest" description="Disordered" evidence="2">
    <location>
        <begin position="160"/>
        <end position="182"/>
    </location>
</feature>
<evidence type="ECO:0000313" key="3">
    <source>
        <dbReference type="EMBL" id="VDK85656.1"/>
    </source>
</evidence>
<keyword evidence="4" id="KW-1185">Reference proteome</keyword>
<evidence type="ECO:0000256" key="2">
    <source>
        <dbReference type="SAM" id="MobiDB-lite"/>
    </source>
</evidence>
<feature type="compositionally biased region" description="Low complexity" evidence="2">
    <location>
        <begin position="160"/>
        <end position="173"/>
    </location>
</feature>
<evidence type="ECO:0000313" key="4">
    <source>
        <dbReference type="Proteomes" id="UP000281553"/>
    </source>
</evidence>
<name>A0A3P6TBZ1_DIBLA</name>
<accession>A0A3P6TBZ1</accession>
<dbReference type="Proteomes" id="UP000281553">
    <property type="component" value="Unassembled WGS sequence"/>
</dbReference>
<feature type="compositionally biased region" description="Polar residues" evidence="2">
    <location>
        <begin position="92"/>
        <end position="109"/>
    </location>
</feature>
<reference evidence="3 4" key="1">
    <citation type="submission" date="2018-11" db="EMBL/GenBank/DDBJ databases">
        <authorList>
            <consortium name="Pathogen Informatics"/>
        </authorList>
    </citation>
    <scope>NUCLEOTIDE SEQUENCE [LARGE SCALE GENOMIC DNA]</scope>
</reference>